<dbReference type="EMBL" id="NAJQ01000165">
    <property type="protein sequence ID" value="TKA76382.1"/>
    <property type="molecule type" value="Genomic_DNA"/>
</dbReference>
<dbReference type="InterPro" id="IPR001650">
    <property type="entry name" value="Helicase_C-like"/>
</dbReference>
<sequence length="1495" mass="165710">MAKYVPRERKHKRLAKRSQTQVQASAQPAPDEIIPESKTERETRRTKIAEEVRSQQPLSKVSSKKRKRLDKYVDTKLRKEENLDLLKKLAAHKVDTSLLQSSKKLGRVLETKRERFSRALREKQAGIDDGRHDDVLYERRREMPPVGEDEDGDGSEDEDDEVSAIAPTAVEPKAALGFGSGLKRPLDTDGSGQPVIKKRKRRRKVVLRSPASPKYSEDDEDSAEGTYDDRDLDESDDEDEWHGFGSDAEVERQDKTKALSGNAIDPDERVEGSSASEDEVDSEQDEDSSAEEDVDEETDSESAPSAGSDRKERVSAFKQWANTQRNTALDFTPSALPTESATVKANFKPRQPSPDPDVPALNEKEATFSLTNGERSSRPSAAITIPRSEEIQVARLDLPVVQEEQRIMEAIHGNPIVIVCGATGSGKTTQVPQMMFESGYGSHIGMQSKSSAGPGPQSKGMIGVTQPRRVAATSVAERVATELGPAYRNRVAHQVRYDTNVSRDTAIKFMTDGILLRDISQDFLLSRYSAIVIDEAHERSVNTDILIGMLSRIVPLRAELAREEPEKHYPLKLIIMSATLRVADFVENRRLFRDGPPPIVEAEGRQYPVTVHFSRRTQREYAAETVEKVARGHRKLPPGGILVFLTSQSEIQDVAKTAIVIDEAHERSVNTDILIGMLSRIVPLRAELAREEPEKHYPLKVAHQVRYDTNVSRDTAIKFMTDGILLREISQDFLLSRYSAIVIDEAHERSVNTDILIGMLSRIVPLRAELAREEPEKHYPLKLVIMSATLRVADFVENRRLFRDGPPPIVEAEGRQYPVTVHFSRRTQREYAAETVEKVTRGHRKLPPGGILVFLTSQSEIQDVAKTLRARLGSGTAGHVGSGRGAGGEEAPLDMDDFEDRNDLKRNNDYLDGEDNAVSDSDVEISGLDPDVDDQEFQVDDQPQFGTRQRGALKPHILPLYAALPSVQQLRVFQPPPDGSRLIVLATNVAETSLTIPGIRYVFDCGRAKEKRYDIATGVQTFEIDWISKASASQRMGRAGRTGPGHCYRLYSSAVYERDFAEHTVPEILRTPLESTVLQLKSMEIGSVVSFPFPTSPDAVQLVQAERLLRTLGAIGKEEEGGRITEMGREVLRFPINPRFGKMLLLAQRNSVPAYTVAVVAGLAVGDLFVPEAQSGSGNLLLESESDEDSDRDARRERKLAEGEAHTAAQQRHQAYTRAQATLSRWDDQSDALKLLTAVAVHADAAGPRKPLTAASKICADYYLREKGMSEVQQLRHQLHNIVSARYPAATGTFKDALPVPSEKERKMLGQVVAAAYIDQVAIRADLLTDETTSGFGRKPRRAVEVAYRTLVPTADVDKTLSPQEQETQRSVFVHPSSVLAHLSVKEMPGYIVYSNLSRAAPSTVDSGKTPRTRMHPLTVVGAKVIAALAEGTPLLEMGKPIGKIEELGGGRRQCWVSLGLRAPGGNSSWPLSAWKVVQRKGKRGEWEVEKVVAR</sequence>
<dbReference type="PANTHER" id="PTHR18934">
    <property type="entry name" value="ATP-DEPENDENT RNA HELICASE"/>
    <property type="match status" value="1"/>
</dbReference>
<dbReference type="FunFam" id="3.40.50.300:FF:000637">
    <property type="entry name" value="ATP-dependent RNA helicase DHX37/DHR1"/>
    <property type="match status" value="1"/>
</dbReference>
<protein>
    <recommendedName>
        <fullName evidence="2">RNA helicase</fullName>
        <ecNumber evidence="2">3.6.4.13</ecNumber>
    </recommendedName>
</protein>
<dbReference type="Pfam" id="PF21010">
    <property type="entry name" value="HA2_C"/>
    <property type="match status" value="1"/>
</dbReference>
<feature type="compositionally biased region" description="Basic and acidic residues" evidence="8">
    <location>
        <begin position="111"/>
        <end position="143"/>
    </location>
</feature>
<dbReference type="PROSITE" id="PS00690">
    <property type="entry name" value="DEAH_ATP_HELICASE"/>
    <property type="match status" value="2"/>
</dbReference>
<feature type="region of interest" description="Disordered" evidence="8">
    <location>
        <begin position="111"/>
        <end position="318"/>
    </location>
</feature>
<dbReference type="OrthoDB" id="10253254at2759"/>
<feature type="domain" description="Helicase C-terminal" evidence="10">
    <location>
        <begin position="838"/>
        <end position="1084"/>
    </location>
</feature>
<dbReference type="InterPro" id="IPR048333">
    <property type="entry name" value="HA2_WH"/>
</dbReference>
<accession>A0A4U0XH47</accession>
<evidence type="ECO:0000256" key="6">
    <source>
        <dbReference type="ARBA" id="ARBA00022840"/>
    </source>
</evidence>
<dbReference type="SMART" id="SM00490">
    <property type="entry name" value="HELICc"/>
    <property type="match status" value="1"/>
</dbReference>
<feature type="region of interest" description="Disordered" evidence="8">
    <location>
        <begin position="1179"/>
        <end position="1212"/>
    </location>
</feature>
<feature type="domain" description="Helicase ATP-binding" evidence="9">
    <location>
        <begin position="408"/>
        <end position="598"/>
    </location>
</feature>
<dbReference type="GO" id="GO:0003723">
    <property type="term" value="F:RNA binding"/>
    <property type="evidence" value="ECO:0007669"/>
    <property type="project" value="TreeGrafter"/>
</dbReference>
<dbReference type="InterPro" id="IPR002464">
    <property type="entry name" value="DNA/RNA_helicase_DEAH_CS"/>
</dbReference>
<dbReference type="Pfam" id="PF04408">
    <property type="entry name" value="WHD_HA2"/>
    <property type="match status" value="1"/>
</dbReference>
<feature type="compositionally biased region" description="Basic residues" evidence="8">
    <location>
        <begin position="196"/>
        <end position="206"/>
    </location>
</feature>
<feature type="region of interest" description="Disordered" evidence="8">
    <location>
        <begin position="342"/>
        <end position="361"/>
    </location>
</feature>
<keyword evidence="5" id="KW-0347">Helicase</keyword>
<keyword evidence="3" id="KW-0547">Nucleotide-binding</keyword>
<feature type="compositionally biased region" description="Basic and acidic residues" evidence="8">
    <location>
        <begin position="35"/>
        <end position="53"/>
    </location>
</feature>
<dbReference type="CDD" id="cd18791">
    <property type="entry name" value="SF2_C_RHA"/>
    <property type="match status" value="1"/>
</dbReference>
<dbReference type="GO" id="GO:0005524">
    <property type="term" value="F:ATP binding"/>
    <property type="evidence" value="ECO:0007669"/>
    <property type="project" value="UniProtKB-KW"/>
</dbReference>
<evidence type="ECO:0000256" key="4">
    <source>
        <dbReference type="ARBA" id="ARBA00022801"/>
    </source>
</evidence>
<comment type="caution">
    <text evidence="11">The sequence shown here is derived from an EMBL/GenBank/DDBJ whole genome shotgun (WGS) entry which is preliminary data.</text>
</comment>
<feature type="compositionally biased region" description="Acidic residues" evidence="8">
    <location>
        <begin position="230"/>
        <end position="240"/>
    </location>
</feature>
<evidence type="ECO:0000259" key="9">
    <source>
        <dbReference type="PROSITE" id="PS51192"/>
    </source>
</evidence>
<dbReference type="InterPro" id="IPR007502">
    <property type="entry name" value="Helicase-assoc_dom"/>
</dbReference>
<feature type="compositionally biased region" description="Basic and acidic residues" evidence="8">
    <location>
        <begin position="1192"/>
        <end position="1205"/>
    </location>
</feature>
<dbReference type="Gene3D" id="1.20.120.1080">
    <property type="match status" value="1"/>
</dbReference>
<proteinExistence type="inferred from homology"/>
<keyword evidence="6" id="KW-0067">ATP-binding</keyword>
<dbReference type="InterPro" id="IPR027417">
    <property type="entry name" value="P-loop_NTPase"/>
</dbReference>
<dbReference type="PROSITE" id="PS51192">
    <property type="entry name" value="HELICASE_ATP_BIND_1"/>
    <property type="match status" value="2"/>
</dbReference>
<dbReference type="EC" id="3.6.4.13" evidence="2"/>
<feature type="region of interest" description="Disordered" evidence="8">
    <location>
        <begin position="875"/>
        <end position="894"/>
    </location>
</feature>
<dbReference type="InterPro" id="IPR014001">
    <property type="entry name" value="Helicase_ATP-bd"/>
</dbReference>
<dbReference type="Pfam" id="PF00271">
    <property type="entry name" value="Helicase_C"/>
    <property type="match status" value="1"/>
</dbReference>
<dbReference type="PROSITE" id="PS51194">
    <property type="entry name" value="HELICASE_CTER"/>
    <property type="match status" value="1"/>
</dbReference>
<evidence type="ECO:0000313" key="11">
    <source>
        <dbReference type="EMBL" id="TKA76382.1"/>
    </source>
</evidence>
<evidence type="ECO:0000256" key="2">
    <source>
        <dbReference type="ARBA" id="ARBA00012552"/>
    </source>
</evidence>
<dbReference type="InterPro" id="IPR011545">
    <property type="entry name" value="DEAD/DEAH_box_helicase_dom"/>
</dbReference>
<feature type="region of interest" description="Disordered" evidence="8">
    <location>
        <begin position="1"/>
        <end position="70"/>
    </location>
</feature>
<feature type="compositionally biased region" description="Polar residues" evidence="8">
    <location>
        <begin position="17"/>
        <end position="26"/>
    </location>
</feature>
<dbReference type="GO" id="GO:0000462">
    <property type="term" value="P:maturation of SSU-rRNA from tricistronic rRNA transcript (SSU-rRNA, 5.8S rRNA, LSU-rRNA)"/>
    <property type="evidence" value="ECO:0007669"/>
    <property type="project" value="TreeGrafter"/>
</dbReference>
<evidence type="ECO:0000259" key="10">
    <source>
        <dbReference type="PROSITE" id="PS51194"/>
    </source>
</evidence>
<evidence type="ECO:0000256" key="3">
    <source>
        <dbReference type="ARBA" id="ARBA00022741"/>
    </source>
</evidence>
<gene>
    <name evidence="11" type="ORF">B0A55_05262</name>
</gene>
<comment type="similarity">
    <text evidence="1">Belongs to the DEAD box helicase family. DEAH subfamily.</text>
</comment>
<dbReference type="SMART" id="SM00487">
    <property type="entry name" value="DEXDc"/>
    <property type="match status" value="2"/>
</dbReference>
<dbReference type="GO" id="GO:0016787">
    <property type="term" value="F:hydrolase activity"/>
    <property type="evidence" value="ECO:0007669"/>
    <property type="project" value="UniProtKB-KW"/>
</dbReference>
<dbReference type="SMART" id="SM00847">
    <property type="entry name" value="HA2"/>
    <property type="match status" value="1"/>
</dbReference>
<dbReference type="STRING" id="329884.A0A4U0XH47"/>
<organism evidence="11 12">
    <name type="scientific">Friedmanniomyces simplex</name>
    <dbReference type="NCBI Taxonomy" id="329884"/>
    <lineage>
        <taxon>Eukaryota</taxon>
        <taxon>Fungi</taxon>
        <taxon>Dikarya</taxon>
        <taxon>Ascomycota</taxon>
        <taxon>Pezizomycotina</taxon>
        <taxon>Dothideomycetes</taxon>
        <taxon>Dothideomycetidae</taxon>
        <taxon>Mycosphaerellales</taxon>
        <taxon>Teratosphaeriaceae</taxon>
        <taxon>Friedmanniomyces</taxon>
    </lineage>
</organism>
<keyword evidence="4" id="KW-0378">Hydrolase</keyword>
<dbReference type="PANTHER" id="PTHR18934:SF99">
    <property type="entry name" value="ATP-DEPENDENT RNA HELICASE DHX37-RELATED"/>
    <property type="match status" value="1"/>
</dbReference>
<feature type="compositionally biased region" description="Acidic residues" evidence="8">
    <location>
        <begin position="147"/>
        <end position="162"/>
    </location>
</feature>
<keyword evidence="12" id="KW-1185">Reference proteome</keyword>
<reference evidence="11 12" key="1">
    <citation type="submission" date="2017-03" db="EMBL/GenBank/DDBJ databases">
        <title>Genomes of endolithic fungi from Antarctica.</title>
        <authorList>
            <person name="Coleine C."/>
            <person name="Masonjones S."/>
            <person name="Stajich J.E."/>
        </authorList>
    </citation>
    <scope>NUCLEOTIDE SEQUENCE [LARGE SCALE GENOMIC DNA]</scope>
    <source>
        <strain evidence="11 12">CCFEE 5184</strain>
    </source>
</reference>
<comment type="catalytic activity">
    <reaction evidence="7">
        <text>ATP + H2O = ADP + phosphate + H(+)</text>
        <dbReference type="Rhea" id="RHEA:13065"/>
        <dbReference type="ChEBI" id="CHEBI:15377"/>
        <dbReference type="ChEBI" id="CHEBI:15378"/>
        <dbReference type="ChEBI" id="CHEBI:30616"/>
        <dbReference type="ChEBI" id="CHEBI:43474"/>
        <dbReference type="ChEBI" id="CHEBI:456216"/>
        <dbReference type="EC" id="3.6.4.13"/>
    </reaction>
</comment>
<feature type="compositionally biased region" description="Acidic residues" evidence="8">
    <location>
        <begin position="276"/>
        <end position="300"/>
    </location>
</feature>
<dbReference type="CDD" id="cd17982">
    <property type="entry name" value="DEXHc_DHX37"/>
    <property type="match status" value="1"/>
</dbReference>
<dbReference type="Gene3D" id="3.40.50.300">
    <property type="entry name" value="P-loop containing nucleotide triphosphate hydrolases"/>
    <property type="match status" value="4"/>
</dbReference>
<evidence type="ECO:0000256" key="8">
    <source>
        <dbReference type="SAM" id="MobiDB-lite"/>
    </source>
</evidence>
<evidence type="ECO:0000256" key="7">
    <source>
        <dbReference type="ARBA" id="ARBA00047984"/>
    </source>
</evidence>
<feature type="domain" description="Helicase ATP-binding" evidence="9">
    <location>
        <begin position="687"/>
        <end position="808"/>
    </location>
</feature>
<dbReference type="Proteomes" id="UP000309340">
    <property type="component" value="Unassembled WGS sequence"/>
</dbReference>
<name>A0A4U0XH47_9PEZI</name>
<dbReference type="Pfam" id="PF00270">
    <property type="entry name" value="DEAD"/>
    <property type="match status" value="1"/>
</dbReference>
<dbReference type="GO" id="GO:0005730">
    <property type="term" value="C:nucleolus"/>
    <property type="evidence" value="ECO:0007669"/>
    <property type="project" value="TreeGrafter"/>
</dbReference>
<evidence type="ECO:0000256" key="1">
    <source>
        <dbReference type="ARBA" id="ARBA00008792"/>
    </source>
</evidence>
<feature type="compositionally biased region" description="Gly residues" evidence="8">
    <location>
        <begin position="875"/>
        <end position="888"/>
    </location>
</feature>
<dbReference type="GO" id="GO:0003724">
    <property type="term" value="F:RNA helicase activity"/>
    <property type="evidence" value="ECO:0007669"/>
    <property type="project" value="UniProtKB-EC"/>
</dbReference>
<evidence type="ECO:0000313" key="12">
    <source>
        <dbReference type="Proteomes" id="UP000309340"/>
    </source>
</evidence>
<evidence type="ECO:0000256" key="5">
    <source>
        <dbReference type="ARBA" id="ARBA00022806"/>
    </source>
</evidence>
<dbReference type="GO" id="GO:1990904">
    <property type="term" value="C:ribonucleoprotein complex"/>
    <property type="evidence" value="ECO:0007669"/>
    <property type="project" value="UniProtKB-ARBA"/>
</dbReference>
<dbReference type="SUPFAM" id="SSF52540">
    <property type="entry name" value="P-loop containing nucleoside triphosphate hydrolases"/>
    <property type="match status" value="2"/>
</dbReference>